<dbReference type="EMBL" id="JBHLWN010000043">
    <property type="protein sequence ID" value="MFC0212966.1"/>
    <property type="molecule type" value="Genomic_DNA"/>
</dbReference>
<evidence type="ECO:0008006" key="3">
    <source>
        <dbReference type="Google" id="ProtNLM"/>
    </source>
</evidence>
<sequence length="328" mass="38325">MNWKSKLYDTARTIAEPFKSDSRVLGVAFGGSLGRGVAWKHSDLELCLLVEEKIEEYGHFNVIEGMGVEIFQFPRSQIERFLAEFVEPDVSVLDFRIQIYGCKIVYDPSGLLARFKETFDWSLFHENVTRLKVGESLRRADDRLAKAKTLLQRRHVRTSLAQLRIGLNDLILATYWQHGMLPRSQNRTEYFLRKHISLFGHEHLYKAFIRTFCLDQPLSRMKLLFRAAKPDIYSVADSTWGGSTSQFLQEAVDGNLEWGHEKSILYVNKYCIHVMQCLAQAAEENVYDQEAYVQRYGELYRFLDMDQVDHEQVEEMVRMFEKAREQVV</sequence>
<dbReference type="SUPFAM" id="SSF81301">
    <property type="entry name" value="Nucleotidyltransferase"/>
    <property type="match status" value="1"/>
</dbReference>
<keyword evidence="2" id="KW-1185">Reference proteome</keyword>
<organism evidence="1 2">
    <name type="scientific">Paenibacillus chartarius</name>
    <dbReference type="NCBI Taxonomy" id="747481"/>
    <lineage>
        <taxon>Bacteria</taxon>
        <taxon>Bacillati</taxon>
        <taxon>Bacillota</taxon>
        <taxon>Bacilli</taxon>
        <taxon>Bacillales</taxon>
        <taxon>Paenibacillaceae</taxon>
        <taxon>Paenibacillus</taxon>
    </lineage>
</organism>
<dbReference type="Proteomes" id="UP001589776">
    <property type="component" value="Unassembled WGS sequence"/>
</dbReference>
<dbReference type="InterPro" id="IPR043519">
    <property type="entry name" value="NT_sf"/>
</dbReference>
<name>A0ABV6DJY8_9BACL</name>
<accession>A0ABV6DJY8</accession>
<comment type="caution">
    <text evidence="1">The sequence shown here is derived from an EMBL/GenBank/DDBJ whole genome shotgun (WGS) entry which is preliminary data.</text>
</comment>
<evidence type="ECO:0000313" key="2">
    <source>
        <dbReference type="Proteomes" id="UP001589776"/>
    </source>
</evidence>
<proteinExistence type="predicted"/>
<gene>
    <name evidence="1" type="ORF">ACFFK0_10960</name>
</gene>
<protein>
    <recommendedName>
        <fullName evidence="3">Polymerase nucleotidyl transferase domain-containing protein</fullName>
    </recommendedName>
</protein>
<reference evidence="1 2" key="1">
    <citation type="submission" date="2024-09" db="EMBL/GenBank/DDBJ databases">
        <authorList>
            <person name="Sun Q."/>
            <person name="Mori K."/>
        </authorList>
    </citation>
    <scope>NUCLEOTIDE SEQUENCE [LARGE SCALE GENOMIC DNA]</scope>
    <source>
        <strain evidence="1 2">CCM 7759</strain>
    </source>
</reference>
<dbReference type="Gene3D" id="3.30.460.10">
    <property type="entry name" value="Beta Polymerase, domain 2"/>
    <property type="match status" value="1"/>
</dbReference>
<dbReference type="RefSeq" id="WP_377470214.1">
    <property type="nucleotide sequence ID" value="NZ_JBHLWN010000043.1"/>
</dbReference>
<evidence type="ECO:0000313" key="1">
    <source>
        <dbReference type="EMBL" id="MFC0212966.1"/>
    </source>
</evidence>